<feature type="transmembrane region" description="Helical" evidence="10">
    <location>
        <begin position="311"/>
        <end position="332"/>
    </location>
</feature>
<feature type="transmembrane region" description="Helical" evidence="10">
    <location>
        <begin position="143"/>
        <end position="164"/>
    </location>
</feature>
<dbReference type="RefSeq" id="WP_012932145.1">
    <property type="nucleotide sequence ID" value="NC_013739.1"/>
</dbReference>
<dbReference type="Pfam" id="PF02653">
    <property type="entry name" value="BPD_transp_2"/>
    <property type="match status" value="1"/>
</dbReference>
<evidence type="ECO:0000256" key="7">
    <source>
        <dbReference type="ARBA" id="ARBA00022989"/>
    </source>
</evidence>
<evidence type="ECO:0000256" key="5">
    <source>
        <dbReference type="ARBA" id="ARBA00022692"/>
    </source>
</evidence>
<keyword evidence="7 10" id="KW-1133">Transmembrane helix</keyword>
<dbReference type="GO" id="GO:0015192">
    <property type="term" value="F:L-phenylalanine transmembrane transporter activity"/>
    <property type="evidence" value="ECO:0007669"/>
    <property type="project" value="TreeGrafter"/>
</dbReference>
<evidence type="ECO:0000256" key="2">
    <source>
        <dbReference type="ARBA" id="ARBA00022448"/>
    </source>
</evidence>
<dbReference type="KEGG" id="cwo:Cwoe_0657"/>
<evidence type="ECO:0000256" key="4">
    <source>
        <dbReference type="ARBA" id="ARBA00022519"/>
    </source>
</evidence>
<dbReference type="GO" id="GO:1903806">
    <property type="term" value="P:L-isoleucine import across plasma membrane"/>
    <property type="evidence" value="ECO:0007669"/>
    <property type="project" value="TreeGrafter"/>
</dbReference>
<dbReference type="GO" id="GO:0015190">
    <property type="term" value="F:L-leucine transmembrane transporter activity"/>
    <property type="evidence" value="ECO:0007669"/>
    <property type="project" value="TreeGrafter"/>
</dbReference>
<dbReference type="PANTHER" id="PTHR11795">
    <property type="entry name" value="BRANCHED-CHAIN AMINO ACID TRANSPORT SYSTEM PERMEASE PROTEIN LIVH"/>
    <property type="match status" value="1"/>
</dbReference>
<keyword evidence="2" id="KW-0813">Transport</keyword>
<dbReference type="HOGENOM" id="CLU_039929_1_0_11"/>
<dbReference type="PANTHER" id="PTHR11795:SF371">
    <property type="entry name" value="HIGH-AFFINITY BRANCHED-CHAIN AMINO ACID TRANSPORT SYSTEM PERMEASE PROTEIN LIVH"/>
    <property type="match status" value="1"/>
</dbReference>
<keyword evidence="5 10" id="KW-0812">Transmembrane</keyword>
<accession>D3F9C5</accession>
<feature type="transmembrane region" description="Helical" evidence="10">
    <location>
        <begin position="61"/>
        <end position="83"/>
    </location>
</feature>
<dbReference type="AlphaFoldDB" id="D3F9C5"/>
<feature type="transmembrane region" description="Helical" evidence="10">
    <location>
        <begin position="237"/>
        <end position="258"/>
    </location>
</feature>
<dbReference type="GO" id="GO:0042941">
    <property type="term" value="P:D-alanine transmembrane transport"/>
    <property type="evidence" value="ECO:0007669"/>
    <property type="project" value="TreeGrafter"/>
</dbReference>
<feature type="transmembrane region" description="Helical" evidence="10">
    <location>
        <begin position="90"/>
        <end position="107"/>
    </location>
</feature>
<comment type="subcellular location">
    <subcellularLocation>
        <location evidence="1">Cell membrane</location>
        <topology evidence="1">Multi-pass membrane protein</topology>
    </subcellularLocation>
</comment>
<keyword evidence="3" id="KW-1003">Cell membrane</keyword>
<proteinExistence type="inferred from homology"/>
<dbReference type="GO" id="GO:0015188">
    <property type="term" value="F:L-isoleucine transmembrane transporter activity"/>
    <property type="evidence" value="ECO:0007669"/>
    <property type="project" value="TreeGrafter"/>
</dbReference>
<reference evidence="12" key="2">
    <citation type="submission" date="2010-01" db="EMBL/GenBank/DDBJ databases">
        <title>The complete genome of Conexibacter woesei DSM 14684.</title>
        <authorList>
            <consortium name="US DOE Joint Genome Institute (JGI-PGF)"/>
            <person name="Lucas S."/>
            <person name="Copeland A."/>
            <person name="Lapidus A."/>
            <person name="Glavina del Rio T."/>
            <person name="Dalin E."/>
            <person name="Tice H."/>
            <person name="Bruce D."/>
            <person name="Goodwin L."/>
            <person name="Pitluck S."/>
            <person name="Kyrpides N."/>
            <person name="Mavromatis K."/>
            <person name="Ivanova N."/>
            <person name="Mikhailova N."/>
            <person name="Chertkov O."/>
            <person name="Brettin T."/>
            <person name="Detter J.C."/>
            <person name="Han C."/>
            <person name="Larimer F."/>
            <person name="Land M."/>
            <person name="Hauser L."/>
            <person name="Markowitz V."/>
            <person name="Cheng J.-F."/>
            <person name="Hugenholtz P."/>
            <person name="Woyke T."/>
            <person name="Wu D."/>
            <person name="Pukall R."/>
            <person name="Steenblock K."/>
            <person name="Schneider S."/>
            <person name="Klenk H.-P."/>
            <person name="Eisen J.A."/>
        </authorList>
    </citation>
    <scope>NUCLEOTIDE SEQUENCE [LARGE SCALE GENOMIC DNA]</scope>
    <source>
        <strain evidence="12">DSM 14684 / CIP 108061 / JCM 11494 / NBRC 100937 / ID131577</strain>
    </source>
</reference>
<evidence type="ECO:0000256" key="6">
    <source>
        <dbReference type="ARBA" id="ARBA00022970"/>
    </source>
</evidence>
<dbReference type="Proteomes" id="UP000008229">
    <property type="component" value="Chromosome"/>
</dbReference>
<evidence type="ECO:0000256" key="8">
    <source>
        <dbReference type="ARBA" id="ARBA00023136"/>
    </source>
</evidence>
<reference evidence="11 12" key="1">
    <citation type="journal article" date="2010" name="Stand. Genomic Sci.">
        <title>Complete genome sequence of Conexibacter woesei type strain (ID131577).</title>
        <authorList>
            <person name="Pukall R."/>
            <person name="Lapidus A."/>
            <person name="Glavina Del Rio T."/>
            <person name="Copeland A."/>
            <person name="Tice H."/>
            <person name="Cheng J.-F."/>
            <person name="Lucas S."/>
            <person name="Chen F."/>
            <person name="Nolan M."/>
            <person name="Bruce D."/>
            <person name="Goodwin L."/>
            <person name="Pitluck S."/>
            <person name="Mavromatis K."/>
            <person name="Ivanova N."/>
            <person name="Ovchinnikova G."/>
            <person name="Pati A."/>
            <person name="Chen A."/>
            <person name="Palaniappan K."/>
            <person name="Land M."/>
            <person name="Hauser L."/>
            <person name="Chang Y.-J."/>
            <person name="Jeffries C.D."/>
            <person name="Chain P."/>
            <person name="Meincke L."/>
            <person name="Sims D."/>
            <person name="Brettin T."/>
            <person name="Detter J.C."/>
            <person name="Rohde M."/>
            <person name="Goeker M."/>
            <person name="Bristow J."/>
            <person name="Eisen J.A."/>
            <person name="Markowitz V."/>
            <person name="Kyrpides N.C."/>
            <person name="Klenk H.-P."/>
            <person name="Hugenholtz P."/>
        </authorList>
    </citation>
    <scope>NUCLEOTIDE SEQUENCE [LARGE SCALE GENOMIC DNA]</scope>
    <source>
        <strain evidence="12">DSM 14684 / CIP 108061 / JCM 11494 / NBRC 100937 / ID131577</strain>
    </source>
</reference>
<gene>
    <name evidence="11" type="ordered locus">Cwoe_0657</name>
</gene>
<keyword evidence="6" id="KW-0029">Amino-acid transport</keyword>
<evidence type="ECO:0000256" key="9">
    <source>
        <dbReference type="ARBA" id="ARBA00037998"/>
    </source>
</evidence>
<dbReference type="eggNOG" id="COG0559">
    <property type="taxonomic scope" value="Bacteria"/>
</dbReference>
<evidence type="ECO:0000256" key="3">
    <source>
        <dbReference type="ARBA" id="ARBA00022475"/>
    </source>
</evidence>
<dbReference type="GO" id="GO:0005886">
    <property type="term" value="C:plasma membrane"/>
    <property type="evidence" value="ECO:0007669"/>
    <property type="project" value="UniProtKB-SubCell"/>
</dbReference>
<feature type="transmembrane region" description="Helical" evidence="10">
    <location>
        <begin position="184"/>
        <end position="208"/>
    </location>
</feature>
<evidence type="ECO:0000256" key="1">
    <source>
        <dbReference type="ARBA" id="ARBA00004651"/>
    </source>
</evidence>
<dbReference type="InterPro" id="IPR052157">
    <property type="entry name" value="BCAA_transport_permease"/>
</dbReference>
<evidence type="ECO:0000313" key="12">
    <source>
        <dbReference type="Proteomes" id="UP000008229"/>
    </source>
</evidence>
<organism evidence="11 12">
    <name type="scientific">Conexibacter woesei (strain DSM 14684 / CCUG 47730 / CIP 108061 / JCM 11494 / NBRC 100937 / ID131577)</name>
    <dbReference type="NCBI Taxonomy" id="469383"/>
    <lineage>
        <taxon>Bacteria</taxon>
        <taxon>Bacillati</taxon>
        <taxon>Actinomycetota</taxon>
        <taxon>Thermoleophilia</taxon>
        <taxon>Solirubrobacterales</taxon>
        <taxon>Conexibacteraceae</taxon>
        <taxon>Conexibacter</taxon>
    </lineage>
</organism>
<dbReference type="OrthoDB" id="9807115at2"/>
<sequence length="338" mass="34987">MDTITLAQGGAHPSPHVRQRRSLRPAQPVAVAVGVVVAIGLALIATKGLHDVAQTALNGLSFGAVVALGAVGLTLVFGILKLVNFAHGDFLTFGAYIAFAANVSLGLPLVVSVLAAMALTAVLGIVLERVMWGPTRERGAGMLQLLLMSIGAAFVIRYGIQFFAGTDVKSLDVDRTGVVELAGLRIGSTALIAGVTGIVVVVAIGLLLRFTLLGKRMRAVADNRELAETTGIDTRRVIVTTWLFAGATAGLAGVLFALTTNVKPELGYELLLPIFAAVILGSVGHAFGALVAGLLLGVVTEWSTLLVPANWKLSVGFLALILALIVRPQGLFSSGRSS</sequence>
<keyword evidence="12" id="KW-1185">Reference proteome</keyword>
<evidence type="ECO:0000313" key="11">
    <source>
        <dbReference type="EMBL" id="ADB49092.1"/>
    </source>
</evidence>
<dbReference type="GO" id="GO:0015808">
    <property type="term" value="P:L-alanine transport"/>
    <property type="evidence" value="ECO:0007669"/>
    <property type="project" value="TreeGrafter"/>
</dbReference>
<dbReference type="STRING" id="469383.Cwoe_0657"/>
<protein>
    <submittedName>
        <fullName evidence="11">Inner-membrane translocator</fullName>
    </submittedName>
</protein>
<name>D3F9C5_CONWI</name>
<dbReference type="GO" id="GO:0005304">
    <property type="term" value="F:L-valine transmembrane transporter activity"/>
    <property type="evidence" value="ECO:0007669"/>
    <property type="project" value="TreeGrafter"/>
</dbReference>
<comment type="similarity">
    <text evidence="9">Belongs to the binding-protein-dependent transport system permease family. LivHM subfamily.</text>
</comment>
<dbReference type="InterPro" id="IPR001851">
    <property type="entry name" value="ABC_transp_permease"/>
</dbReference>
<keyword evidence="4" id="KW-0997">Cell inner membrane</keyword>
<feature type="transmembrane region" description="Helical" evidence="10">
    <location>
        <begin position="270"/>
        <end position="299"/>
    </location>
</feature>
<dbReference type="EMBL" id="CP001854">
    <property type="protein sequence ID" value="ADB49092.1"/>
    <property type="molecule type" value="Genomic_DNA"/>
</dbReference>
<dbReference type="CDD" id="cd06582">
    <property type="entry name" value="TM_PBP1_LivH_like"/>
    <property type="match status" value="1"/>
</dbReference>
<feature type="transmembrane region" description="Helical" evidence="10">
    <location>
        <begin position="28"/>
        <end position="49"/>
    </location>
</feature>
<evidence type="ECO:0000256" key="10">
    <source>
        <dbReference type="SAM" id="Phobius"/>
    </source>
</evidence>
<keyword evidence="8 10" id="KW-0472">Membrane</keyword>